<proteinExistence type="predicted"/>
<name>A0A4Q9MK76_9APHY</name>
<sequence length="526" mass="57963">MATCGLLYHEGAKIILVRGTTLKGPEERVLSLLRFLAAEDLSRCSYVRALSIEIETMPESVAEGLIPILPRMSSLEFLSATPEKMLESYPDLFQAFAAIRSLRRLEVIGVGEHSIRLIQALQSKLVSAVLYFSYDTHLRNTSHPIQMLQGSASTLEQLTCGGFVDISAEPQLMALTPTTASKITYPKMRSLALVNNLVPHPIPYIRSFPNLTHLSIKSLHTVPLDDALGDLVHIRRRLNLIMQEQDEDGDARSWDHLEHFFGRLVDLWALGLTCQIHILSLEDRPGRRVPSALADVLRYARPSELQLSFYGGSLQGVIAADFLSALRTAGAAHLKRLIVNVDLMAEDRDVDAARILANFETAIAGLQIQQLKLWVADIALSDSEETPGRFTSEVAEHDADTLTPSGTYTEASSLDGTARLCACVGSVTHASLCMAERTLAAFDVEAYTHRLVTAAPAIENMVISIETPRRCGGDNRFAVFGIEHGPAPTWHTEGKIVYQRVSAAKWVEIMRDRAMLSFMSGHRQAA</sequence>
<dbReference type="EMBL" id="ML143426">
    <property type="protein sequence ID" value="TBU27970.1"/>
    <property type="molecule type" value="Genomic_DNA"/>
</dbReference>
<evidence type="ECO:0000313" key="1">
    <source>
        <dbReference type="EMBL" id="TBU27970.1"/>
    </source>
</evidence>
<dbReference type="OrthoDB" id="2757830at2759"/>
<reference evidence="1" key="1">
    <citation type="submission" date="2019-01" db="EMBL/GenBank/DDBJ databases">
        <title>Draft genome sequences of three monokaryotic isolates of the white-rot basidiomycete fungus Dichomitus squalens.</title>
        <authorList>
            <consortium name="DOE Joint Genome Institute"/>
            <person name="Lopez S.C."/>
            <person name="Andreopoulos B."/>
            <person name="Pangilinan J."/>
            <person name="Lipzen A."/>
            <person name="Riley R."/>
            <person name="Ahrendt S."/>
            <person name="Ng V."/>
            <person name="Barry K."/>
            <person name="Daum C."/>
            <person name="Grigoriev I.V."/>
            <person name="Hilden K.S."/>
            <person name="Makela M.R."/>
            <person name="de Vries R.P."/>
        </authorList>
    </citation>
    <scope>NUCLEOTIDE SEQUENCE [LARGE SCALE GENOMIC DNA]</scope>
    <source>
        <strain evidence="1">OM18370.1</strain>
    </source>
</reference>
<protein>
    <recommendedName>
        <fullName evidence="2">F-box domain-containing protein</fullName>
    </recommendedName>
</protein>
<accession>A0A4Q9MK76</accession>
<dbReference type="AlphaFoldDB" id="A0A4Q9MK76"/>
<dbReference type="Proteomes" id="UP000292957">
    <property type="component" value="Unassembled WGS sequence"/>
</dbReference>
<evidence type="ECO:0008006" key="2">
    <source>
        <dbReference type="Google" id="ProtNLM"/>
    </source>
</evidence>
<gene>
    <name evidence="1" type="ORF">BD311DRAFT_807299</name>
</gene>
<organism evidence="1">
    <name type="scientific">Dichomitus squalens</name>
    <dbReference type="NCBI Taxonomy" id="114155"/>
    <lineage>
        <taxon>Eukaryota</taxon>
        <taxon>Fungi</taxon>
        <taxon>Dikarya</taxon>
        <taxon>Basidiomycota</taxon>
        <taxon>Agaricomycotina</taxon>
        <taxon>Agaricomycetes</taxon>
        <taxon>Polyporales</taxon>
        <taxon>Polyporaceae</taxon>
        <taxon>Dichomitus</taxon>
    </lineage>
</organism>